<evidence type="ECO:0000313" key="2">
    <source>
        <dbReference type="Proteomes" id="UP000679779"/>
    </source>
</evidence>
<reference evidence="1" key="1">
    <citation type="submission" date="2021-03" db="EMBL/GenBank/DDBJ databases">
        <title>Antimicrobial resistance genes in bacteria isolated from Japanese honey, and their potential for conferring macrolide and lincosamide resistance in the American foulbrood pathogen Paenibacillus larvae.</title>
        <authorList>
            <person name="Okamoto M."/>
            <person name="Kumagai M."/>
            <person name="Kanamori H."/>
            <person name="Takamatsu D."/>
        </authorList>
    </citation>
    <scope>NUCLEOTIDE SEQUENCE</scope>
    <source>
        <strain evidence="1">J2TS6</strain>
    </source>
</reference>
<proteinExistence type="predicted"/>
<dbReference type="EMBL" id="BORQ01000005">
    <property type="protein sequence ID" value="GIO32874.1"/>
    <property type="molecule type" value="Genomic_DNA"/>
</dbReference>
<comment type="caution">
    <text evidence="1">The sequence shown here is derived from an EMBL/GenBank/DDBJ whole genome shotgun (WGS) entry which is preliminary data.</text>
</comment>
<dbReference type="AlphaFoldDB" id="A0A920CDJ1"/>
<organism evidence="1 2">
    <name type="scientific">Paenibacillus albilobatus</name>
    <dbReference type="NCBI Taxonomy" id="2716884"/>
    <lineage>
        <taxon>Bacteria</taxon>
        <taxon>Bacillati</taxon>
        <taxon>Bacillota</taxon>
        <taxon>Bacilli</taxon>
        <taxon>Bacillales</taxon>
        <taxon>Paenibacillaceae</taxon>
        <taxon>Paenibacillus</taxon>
    </lineage>
</organism>
<protein>
    <submittedName>
        <fullName evidence="1">Uncharacterized protein</fullName>
    </submittedName>
</protein>
<gene>
    <name evidence="1" type="ORF">J2TS6_40150</name>
</gene>
<sequence>MQLTVADNYQTMIELLSELVKRHLTQPARRSARAKVDEQTLLFVNAFLEQEDDEQADFELTAELLGTREFRRIA</sequence>
<keyword evidence="2" id="KW-1185">Reference proteome</keyword>
<accession>A0A920CDJ1</accession>
<dbReference type="RefSeq" id="WP_160042987.1">
    <property type="nucleotide sequence ID" value="NZ_BORQ01000005.1"/>
</dbReference>
<evidence type="ECO:0000313" key="1">
    <source>
        <dbReference type="EMBL" id="GIO32874.1"/>
    </source>
</evidence>
<name>A0A920CDJ1_9BACL</name>
<dbReference type="Proteomes" id="UP000679779">
    <property type="component" value="Unassembled WGS sequence"/>
</dbReference>